<feature type="transmembrane region" description="Helical" evidence="1">
    <location>
        <begin position="198"/>
        <end position="217"/>
    </location>
</feature>
<feature type="transmembrane region" description="Helical" evidence="1">
    <location>
        <begin position="229"/>
        <end position="248"/>
    </location>
</feature>
<dbReference type="Gene3D" id="1.10.3730.20">
    <property type="match status" value="1"/>
</dbReference>
<dbReference type="Proteomes" id="UP001143370">
    <property type="component" value="Unassembled WGS sequence"/>
</dbReference>
<feature type="transmembrane region" description="Helical" evidence="1">
    <location>
        <begin position="166"/>
        <end position="186"/>
    </location>
</feature>
<reference evidence="3" key="1">
    <citation type="journal article" date="2014" name="Int. J. Syst. Evol. Microbiol.">
        <title>Complete genome sequence of Corynebacterium casei LMG S-19264T (=DSM 44701T), isolated from a smear-ripened cheese.</title>
        <authorList>
            <consortium name="US DOE Joint Genome Institute (JGI-PGF)"/>
            <person name="Walter F."/>
            <person name="Albersmeier A."/>
            <person name="Kalinowski J."/>
            <person name="Ruckert C."/>
        </authorList>
    </citation>
    <scope>NUCLEOTIDE SEQUENCE</scope>
    <source>
        <strain evidence="3">VKM B-2484</strain>
    </source>
</reference>
<proteinExistence type="predicted"/>
<feature type="transmembrane region" description="Helical" evidence="1">
    <location>
        <begin position="115"/>
        <end position="132"/>
    </location>
</feature>
<feature type="transmembrane region" description="Helical" evidence="1">
    <location>
        <begin position="60"/>
        <end position="76"/>
    </location>
</feature>
<sequence>MDKSVSAAALGGIAGPSLTDRLVGAGCALLAVAIWGGWIVSTRHAVHGHLPPMTVGWLRFVVPAVVLAPAWIRIGLWPRRNFVPFLLCFFGAGVFFFLDVANAMRFVPAADVGPLLPGTMPLIVAAISVLVFRERLGTARAIGFSAIALGVVTLGSRGLLYPEDGAWRGHGLLLIGACMWSCYTLAFRRTGMKATETVGLVGLWSTAVLTPYGLPGVVDAVANGYGREVLIQLLVQGVLSGVVALVAFGVAIERLGSSRAAAFTGLVPALAALIAVPVLGEHPDTAAIVGVVATGIGVTLASGALGGRR</sequence>
<keyword evidence="1" id="KW-0472">Membrane</keyword>
<dbReference type="AlphaFoldDB" id="A0A9W6J766"/>
<dbReference type="SUPFAM" id="SSF103481">
    <property type="entry name" value="Multidrug resistance efflux transporter EmrE"/>
    <property type="match status" value="2"/>
</dbReference>
<organism evidence="3 4">
    <name type="scientific">Ancylobacter dichloromethanicus</name>
    <dbReference type="NCBI Taxonomy" id="518825"/>
    <lineage>
        <taxon>Bacteria</taxon>
        <taxon>Pseudomonadati</taxon>
        <taxon>Pseudomonadota</taxon>
        <taxon>Alphaproteobacteria</taxon>
        <taxon>Hyphomicrobiales</taxon>
        <taxon>Xanthobacteraceae</taxon>
        <taxon>Ancylobacter</taxon>
    </lineage>
</organism>
<dbReference type="EMBL" id="BSFJ01000004">
    <property type="protein sequence ID" value="GLK70490.1"/>
    <property type="molecule type" value="Genomic_DNA"/>
</dbReference>
<name>A0A9W6J766_9HYPH</name>
<evidence type="ECO:0000256" key="1">
    <source>
        <dbReference type="SAM" id="Phobius"/>
    </source>
</evidence>
<keyword evidence="1" id="KW-1133">Transmembrane helix</keyword>
<dbReference type="PANTHER" id="PTHR22911">
    <property type="entry name" value="ACYL-MALONYL CONDENSING ENZYME-RELATED"/>
    <property type="match status" value="1"/>
</dbReference>
<evidence type="ECO:0000313" key="3">
    <source>
        <dbReference type="EMBL" id="GLK70490.1"/>
    </source>
</evidence>
<accession>A0A9W6J766</accession>
<comment type="caution">
    <text evidence="3">The sequence shown here is derived from an EMBL/GenBank/DDBJ whole genome shotgun (WGS) entry which is preliminary data.</text>
</comment>
<evidence type="ECO:0000313" key="4">
    <source>
        <dbReference type="Proteomes" id="UP001143370"/>
    </source>
</evidence>
<feature type="domain" description="EamA" evidence="2">
    <location>
        <begin position="168"/>
        <end position="302"/>
    </location>
</feature>
<feature type="transmembrane region" description="Helical" evidence="1">
    <location>
        <begin position="21"/>
        <end position="40"/>
    </location>
</feature>
<feature type="domain" description="EamA" evidence="2">
    <location>
        <begin position="24"/>
        <end position="153"/>
    </location>
</feature>
<feature type="transmembrane region" description="Helical" evidence="1">
    <location>
        <begin position="260"/>
        <end position="280"/>
    </location>
</feature>
<feature type="transmembrane region" description="Helical" evidence="1">
    <location>
        <begin position="286"/>
        <end position="306"/>
    </location>
</feature>
<keyword evidence="1" id="KW-0812">Transmembrane</keyword>
<dbReference type="PANTHER" id="PTHR22911:SF134">
    <property type="entry name" value="DMT FAMILY TRANSPORTER"/>
    <property type="match status" value="1"/>
</dbReference>
<dbReference type="InterPro" id="IPR037185">
    <property type="entry name" value="EmrE-like"/>
</dbReference>
<dbReference type="Pfam" id="PF00892">
    <property type="entry name" value="EamA"/>
    <property type="match status" value="2"/>
</dbReference>
<dbReference type="InterPro" id="IPR000620">
    <property type="entry name" value="EamA_dom"/>
</dbReference>
<protein>
    <submittedName>
        <fullName evidence="3">Membrane protein</fullName>
    </submittedName>
</protein>
<feature type="transmembrane region" description="Helical" evidence="1">
    <location>
        <begin position="139"/>
        <end position="160"/>
    </location>
</feature>
<keyword evidence="4" id="KW-1185">Reference proteome</keyword>
<gene>
    <name evidence="3" type="ORF">GCM10017643_06050</name>
</gene>
<dbReference type="GO" id="GO:0016020">
    <property type="term" value="C:membrane"/>
    <property type="evidence" value="ECO:0007669"/>
    <property type="project" value="InterPro"/>
</dbReference>
<dbReference type="RefSeq" id="WP_213373924.1">
    <property type="nucleotide sequence ID" value="NZ_BSFJ01000004.1"/>
</dbReference>
<evidence type="ECO:0000259" key="2">
    <source>
        <dbReference type="Pfam" id="PF00892"/>
    </source>
</evidence>
<feature type="transmembrane region" description="Helical" evidence="1">
    <location>
        <begin position="83"/>
        <end position="103"/>
    </location>
</feature>
<reference evidence="3" key="2">
    <citation type="submission" date="2023-01" db="EMBL/GenBank/DDBJ databases">
        <authorList>
            <person name="Sun Q."/>
            <person name="Evtushenko L."/>
        </authorList>
    </citation>
    <scope>NUCLEOTIDE SEQUENCE</scope>
    <source>
        <strain evidence="3">VKM B-2484</strain>
    </source>
</reference>